<dbReference type="PROSITE" id="PS51354">
    <property type="entry name" value="GLUTAREDOXIN_2"/>
    <property type="match status" value="1"/>
</dbReference>
<feature type="domain" description="Thioredoxin" evidence="7">
    <location>
        <begin position="1"/>
        <end position="109"/>
    </location>
</feature>
<comment type="caution">
    <text evidence="8">The sequence shown here is derived from an EMBL/GenBank/DDBJ whole genome shotgun (WGS) entry which is preliminary data.</text>
</comment>
<evidence type="ECO:0000256" key="5">
    <source>
        <dbReference type="ARBA" id="ARBA00055846"/>
    </source>
</evidence>
<dbReference type="CDD" id="cd03028">
    <property type="entry name" value="GRX_PICOT_like"/>
    <property type="match status" value="1"/>
</dbReference>
<evidence type="ECO:0000256" key="1">
    <source>
        <dbReference type="ARBA" id="ARBA00009630"/>
    </source>
</evidence>
<dbReference type="PANTHER" id="PTHR10293:SF73">
    <property type="entry name" value="GLUTAREDOXIN-3"/>
    <property type="match status" value="1"/>
</dbReference>
<evidence type="ECO:0000256" key="4">
    <source>
        <dbReference type="ARBA" id="ARBA00023014"/>
    </source>
</evidence>
<keyword evidence="2" id="KW-0479">Metal-binding</keyword>
<evidence type="ECO:0000313" key="8">
    <source>
        <dbReference type="EMBL" id="KAF9448489.1"/>
    </source>
</evidence>
<evidence type="ECO:0000256" key="6">
    <source>
        <dbReference type="SAM" id="MobiDB-lite"/>
    </source>
</evidence>
<dbReference type="AlphaFoldDB" id="A0A9P5XCI2"/>
<accession>A0A9P5XCI2</accession>
<evidence type="ECO:0000259" key="7">
    <source>
        <dbReference type="PROSITE" id="PS51352"/>
    </source>
</evidence>
<feature type="region of interest" description="Disordered" evidence="6">
    <location>
        <begin position="111"/>
        <end position="144"/>
    </location>
</feature>
<keyword evidence="9" id="KW-1185">Reference proteome</keyword>
<dbReference type="FunFam" id="3.40.30.10:FF:000092">
    <property type="entry name" value="Monothiol glutaredoxin"/>
    <property type="match status" value="1"/>
</dbReference>
<sequence>MTTNLYTISNTPHFQELLSQDLNRISLISFWTPWAEPCKQMNEVVTELSKKYPAVLFLQVEAEEQAEIAESFDIAAVPAFVLLKGHVLLGRVAGADATALAKLVEKHATTPSYNPLSHTNQKPAEAPSTAPSTTVEEKSETPEELNRRLRRLMDQSAVVLFMKGSPDNPKCGFSRKIVGLLQDESIDFAHFDILTDENVRQGLKKLNDWPTYPQLIVKGELVGGLDIVQELIENGELKTAIKA</sequence>
<organism evidence="8 9">
    <name type="scientific">Macrolepiota fuliginosa MF-IS2</name>
    <dbReference type="NCBI Taxonomy" id="1400762"/>
    <lineage>
        <taxon>Eukaryota</taxon>
        <taxon>Fungi</taxon>
        <taxon>Dikarya</taxon>
        <taxon>Basidiomycota</taxon>
        <taxon>Agaricomycotina</taxon>
        <taxon>Agaricomycetes</taxon>
        <taxon>Agaricomycetidae</taxon>
        <taxon>Agaricales</taxon>
        <taxon>Agaricineae</taxon>
        <taxon>Agaricaceae</taxon>
        <taxon>Macrolepiota</taxon>
    </lineage>
</organism>
<dbReference type="EMBL" id="MU151159">
    <property type="protein sequence ID" value="KAF9448489.1"/>
    <property type="molecule type" value="Genomic_DNA"/>
</dbReference>
<dbReference type="GO" id="GO:0006879">
    <property type="term" value="P:intracellular iron ion homeostasis"/>
    <property type="evidence" value="ECO:0007669"/>
    <property type="project" value="TreeGrafter"/>
</dbReference>
<protein>
    <submittedName>
        <fullName evidence="8">Glutaredoxin</fullName>
    </submittedName>
</protein>
<dbReference type="Pfam" id="PF00085">
    <property type="entry name" value="Thioredoxin"/>
    <property type="match status" value="1"/>
</dbReference>
<dbReference type="Gene3D" id="3.40.30.10">
    <property type="entry name" value="Glutaredoxin"/>
    <property type="match status" value="2"/>
</dbReference>
<name>A0A9P5XCI2_9AGAR</name>
<dbReference type="GO" id="GO:0051537">
    <property type="term" value="F:2 iron, 2 sulfur cluster binding"/>
    <property type="evidence" value="ECO:0007669"/>
    <property type="project" value="TreeGrafter"/>
</dbReference>
<evidence type="ECO:0000256" key="3">
    <source>
        <dbReference type="ARBA" id="ARBA00023004"/>
    </source>
</evidence>
<feature type="compositionally biased region" description="Polar residues" evidence="6">
    <location>
        <begin position="111"/>
        <end position="122"/>
    </location>
</feature>
<keyword evidence="3" id="KW-0408">Iron</keyword>
<reference evidence="8" key="1">
    <citation type="submission" date="2020-11" db="EMBL/GenBank/DDBJ databases">
        <authorList>
            <consortium name="DOE Joint Genome Institute"/>
            <person name="Ahrendt S."/>
            <person name="Riley R."/>
            <person name="Andreopoulos W."/>
            <person name="Labutti K."/>
            <person name="Pangilinan J."/>
            <person name="Ruiz-Duenas F.J."/>
            <person name="Barrasa J.M."/>
            <person name="Sanchez-Garcia M."/>
            <person name="Camarero S."/>
            <person name="Miyauchi S."/>
            <person name="Serrano A."/>
            <person name="Linde D."/>
            <person name="Babiker R."/>
            <person name="Drula E."/>
            <person name="Ayuso-Fernandez I."/>
            <person name="Pacheco R."/>
            <person name="Padilla G."/>
            <person name="Ferreira P."/>
            <person name="Barriuso J."/>
            <person name="Kellner H."/>
            <person name="Castanera R."/>
            <person name="Alfaro M."/>
            <person name="Ramirez L."/>
            <person name="Pisabarro A.G."/>
            <person name="Kuo A."/>
            <person name="Tritt A."/>
            <person name="Lipzen A."/>
            <person name="He G."/>
            <person name="Yan M."/>
            <person name="Ng V."/>
            <person name="Cullen D."/>
            <person name="Martin F."/>
            <person name="Rosso M.-N."/>
            <person name="Henrissat B."/>
            <person name="Hibbett D."/>
            <person name="Martinez A.T."/>
            <person name="Grigoriev I.V."/>
        </authorList>
    </citation>
    <scope>NUCLEOTIDE SEQUENCE</scope>
    <source>
        <strain evidence="8">MF-IS2</strain>
    </source>
</reference>
<comment type="function">
    <text evidence="5">Monothiol glutaredoxin involved in the biogenesis of iron-sulfur clusters. Binds one iron-sulfur cluster per dimer. The iron-sulfur cluster is bound between subunits, and is complexed by a bound glutathione and a cysteine residue from each subunit.</text>
</comment>
<dbReference type="InterPro" id="IPR002109">
    <property type="entry name" value="Glutaredoxin"/>
</dbReference>
<dbReference type="Proteomes" id="UP000807342">
    <property type="component" value="Unassembled WGS sequence"/>
</dbReference>
<proteinExistence type="inferred from homology"/>
<dbReference type="GO" id="GO:0005634">
    <property type="term" value="C:nucleus"/>
    <property type="evidence" value="ECO:0007669"/>
    <property type="project" value="TreeGrafter"/>
</dbReference>
<dbReference type="Pfam" id="PF00462">
    <property type="entry name" value="Glutaredoxin"/>
    <property type="match status" value="1"/>
</dbReference>
<dbReference type="PROSITE" id="PS51352">
    <property type="entry name" value="THIOREDOXIN_2"/>
    <property type="match status" value="1"/>
</dbReference>
<keyword evidence="4" id="KW-0411">Iron-sulfur</keyword>
<dbReference type="GO" id="GO:0015036">
    <property type="term" value="F:disulfide oxidoreductase activity"/>
    <property type="evidence" value="ECO:0007669"/>
    <property type="project" value="UniProtKB-ARBA"/>
</dbReference>
<dbReference type="FunFam" id="3.40.30.10:FF:000012">
    <property type="entry name" value="Monothiol glutaredoxin"/>
    <property type="match status" value="1"/>
</dbReference>
<dbReference type="InterPro" id="IPR033658">
    <property type="entry name" value="GRX_PICOT-like"/>
</dbReference>
<dbReference type="GO" id="GO:0005829">
    <property type="term" value="C:cytosol"/>
    <property type="evidence" value="ECO:0007669"/>
    <property type="project" value="TreeGrafter"/>
</dbReference>
<comment type="similarity">
    <text evidence="1">Belongs to the glutaredoxin family. Monothiol subfamily.</text>
</comment>
<dbReference type="GO" id="GO:0046872">
    <property type="term" value="F:metal ion binding"/>
    <property type="evidence" value="ECO:0007669"/>
    <property type="project" value="UniProtKB-KW"/>
</dbReference>
<gene>
    <name evidence="8" type="ORF">P691DRAFT_792486</name>
</gene>
<dbReference type="InterPro" id="IPR004480">
    <property type="entry name" value="Monothiol_GRX-rel"/>
</dbReference>
<dbReference type="SUPFAM" id="SSF52833">
    <property type="entry name" value="Thioredoxin-like"/>
    <property type="match status" value="2"/>
</dbReference>
<evidence type="ECO:0000256" key="2">
    <source>
        <dbReference type="ARBA" id="ARBA00022723"/>
    </source>
</evidence>
<evidence type="ECO:0000313" key="9">
    <source>
        <dbReference type="Proteomes" id="UP000807342"/>
    </source>
</evidence>
<dbReference type="PANTHER" id="PTHR10293">
    <property type="entry name" value="GLUTAREDOXIN FAMILY MEMBER"/>
    <property type="match status" value="1"/>
</dbReference>
<dbReference type="InterPro" id="IPR013766">
    <property type="entry name" value="Thioredoxin_domain"/>
</dbReference>
<dbReference type="InterPro" id="IPR036249">
    <property type="entry name" value="Thioredoxin-like_sf"/>
</dbReference>
<feature type="compositionally biased region" description="Basic and acidic residues" evidence="6">
    <location>
        <begin position="135"/>
        <end position="144"/>
    </location>
</feature>
<dbReference type="OrthoDB" id="415696at2759"/>